<organism evidence="1 2">
    <name type="scientific">Coprococcus comes</name>
    <dbReference type="NCBI Taxonomy" id="410072"/>
    <lineage>
        <taxon>Bacteria</taxon>
        <taxon>Bacillati</taxon>
        <taxon>Bacillota</taxon>
        <taxon>Clostridia</taxon>
        <taxon>Lachnospirales</taxon>
        <taxon>Lachnospiraceae</taxon>
        <taxon>Coprococcus</taxon>
    </lineage>
</organism>
<protein>
    <submittedName>
        <fullName evidence="1">Uncharacterized protein</fullName>
    </submittedName>
</protein>
<gene>
    <name evidence="1" type="ORF">ERS852574_00735</name>
</gene>
<dbReference type="AlphaFoldDB" id="A0A173RQ75"/>
<name>A0A173RQ75_9FIRM</name>
<evidence type="ECO:0000313" key="1">
    <source>
        <dbReference type="EMBL" id="CUM79308.1"/>
    </source>
</evidence>
<accession>A0A173RQ75</accession>
<sequence length="117" mass="13913">MRFSSYNMEGRIKSKTKFINEGIAECFNSVKYNNHYMLNKHDIDIFEIWNNYDSYDRNYSNFIACKFCTKLLEQGGKDNFLKLIYEQTISKAEEIYGSLLYDIKNEVEREILLGIDC</sequence>
<reference evidence="1 2" key="1">
    <citation type="submission" date="2015-09" db="EMBL/GenBank/DDBJ databases">
        <authorList>
            <consortium name="Pathogen Informatics"/>
        </authorList>
    </citation>
    <scope>NUCLEOTIDE SEQUENCE [LARGE SCALE GENOMIC DNA]</scope>
    <source>
        <strain evidence="1 2">2789STDY5834962</strain>
    </source>
</reference>
<dbReference type="EMBL" id="CYXR01000004">
    <property type="protein sequence ID" value="CUM79308.1"/>
    <property type="molecule type" value="Genomic_DNA"/>
</dbReference>
<dbReference type="RefSeq" id="WP_055155826.1">
    <property type="nucleotide sequence ID" value="NZ_CYXR01000004.1"/>
</dbReference>
<dbReference type="Proteomes" id="UP000095727">
    <property type="component" value="Unassembled WGS sequence"/>
</dbReference>
<evidence type="ECO:0000313" key="2">
    <source>
        <dbReference type="Proteomes" id="UP000095727"/>
    </source>
</evidence>
<proteinExistence type="predicted"/>